<dbReference type="RefSeq" id="WP_066158860.1">
    <property type="nucleotide sequence ID" value="NZ_CP020814.1"/>
</dbReference>
<dbReference type="KEGG" id="bkw:BkAM31D_23325"/>
<gene>
    <name evidence="2" type="ORF">BkAM31D_23325</name>
</gene>
<dbReference type="AlphaFoldDB" id="A0A1X9MMT5"/>
<accession>A0A1X9MMT5</accession>
<proteinExistence type="predicted"/>
<dbReference type="STRING" id="199441.BkAM31D_23325"/>
<reference evidence="2 3" key="1">
    <citation type="submission" date="2017-04" db="EMBL/GenBank/DDBJ databases">
        <title>Bacillus krulwichiae AM31D Genome sequencing and assembly.</title>
        <authorList>
            <person name="Krulwich T.A."/>
            <person name="Anastor L."/>
            <person name="Ehrlich R."/>
            <person name="Ehrlich G.D."/>
            <person name="Janto B."/>
        </authorList>
    </citation>
    <scope>NUCLEOTIDE SEQUENCE [LARGE SCALE GENOMIC DNA]</scope>
    <source>
        <strain evidence="2 3">AM31D</strain>
    </source>
</reference>
<feature type="transmembrane region" description="Helical" evidence="1">
    <location>
        <begin position="29"/>
        <end position="48"/>
    </location>
</feature>
<keyword evidence="3" id="KW-1185">Reference proteome</keyword>
<keyword evidence="1" id="KW-0812">Transmembrane</keyword>
<organism evidence="2 3">
    <name type="scientific">Halalkalibacter krulwichiae</name>
    <dbReference type="NCBI Taxonomy" id="199441"/>
    <lineage>
        <taxon>Bacteria</taxon>
        <taxon>Bacillati</taxon>
        <taxon>Bacillota</taxon>
        <taxon>Bacilli</taxon>
        <taxon>Bacillales</taxon>
        <taxon>Bacillaceae</taxon>
        <taxon>Halalkalibacter</taxon>
    </lineage>
</organism>
<dbReference type="EMBL" id="CP020814">
    <property type="protein sequence ID" value="ARK32562.1"/>
    <property type="molecule type" value="Genomic_DNA"/>
</dbReference>
<keyword evidence="1" id="KW-1133">Transmembrane helix</keyword>
<protein>
    <submittedName>
        <fullName evidence="2">Uncharacterized protein</fullName>
    </submittedName>
</protein>
<evidence type="ECO:0000313" key="3">
    <source>
        <dbReference type="Proteomes" id="UP000193006"/>
    </source>
</evidence>
<name>A0A1X9MMT5_9BACI</name>
<keyword evidence="1" id="KW-0472">Membrane</keyword>
<evidence type="ECO:0000313" key="2">
    <source>
        <dbReference type="EMBL" id="ARK32562.1"/>
    </source>
</evidence>
<evidence type="ECO:0000256" key="1">
    <source>
        <dbReference type="SAM" id="Phobius"/>
    </source>
</evidence>
<sequence>MLKKSIRLPLIYFISRTFWNLFANKEINMVENISISIVMYLIIIFYEWSKVPYEWKKKNNE</sequence>
<dbReference type="Proteomes" id="UP000193006">
    <property type="component" value="Chromosome"/>
</dbReference>